<dbReference type="PANTHER" id="PTHR42711">
    <property type="entry name" value="ABC TRANSPORTER ATP-BINDING PROTEIN"/>
    <property type="match status" value="1"/>
</dbReference>
<evidence type="ECO:0000256" key="1">
    <source>
        <dbReference type="ARBA" id="ARBA00005417"/>
    </source>
</evidence>
<evidence type="ECO:0000259" key="6">
    <source>
        <dbReference type="PROSITE" id="PS50893"/>
    </source>
</evidence>
<evidence type="ECO:0000256" key="3">
    <source>
        <dbReference type="ARBA" id="ARBA00022458"/>
    </source>
</evidence>
<dbReference type="GO" id="GO:0005524">
    <property type="term" value="F:ATP binding"/>
    <property type="evidence" value="ECO:0007669"/>
    <property type="project" value="UniProtKB-KW"/>
</dbReference>
<name>A0ABY9MMS3_9GAMM</name>
<feature type="domain" description="ABC transporter" evidence="6">
    <location>
        <begin position="1"/>
        <end position="212"/>
    </location>
</feature>
<evidence type="ECO:0000256" key="2">
    <source>
        <dbReference type="ARBA" id="ARBA00022448"/>
    </source>
</evidence>
<dbReference type="PANTHER" id="PTHR42711:SF5">
    <property type="entry name" value="ABC TRANSPORTER ATP-BINDING PROTEIN NATA"/>
    <property type="match status" value="1"/>
</dbReference>
<keyword evidence="3" id="KW-0536">Nodulation</keyword>
<dbReference type="Gene3D" id="3.40.50.300">
    <property type="entry name" value="P-loop containing nucleotide triphosphate hydrolases"/>
    <property type="match status" value="1"/>
</dbReference>
<dbReference type="InterPro" id="IPR003439">
    <property type="entry name" value="ABC_transporter-like_ATP-bd"/>
</dbReference>
<keyword evidence="2" id="KW-0813">Transport</keyword>
<dbReference type="RefSeq" id="WP_308396429.1">
    <property type="nucleotide sequence ID" value="NZ_CP133218.1"/>
</dbReference>
<protein>
    <submittedName>
        <fullName evidence="7">ABC transporter ATP-binding protein</fullName>
    </submittedName>
</protein>
<dbReference type="PROSITE" id="PS50893">
    <property type="entry name" value="ABC_TRANSPORTER_2"/>
    <property type="match status" value="1"/>
</dbReference>
<evidence type="ECO:0000313" key="8">
    <source>
        <dbReference type="Proteomes" id="UP001236657"/>
    </source>
</evidence>
<keyword evidence="4" id="KW-0547">Nucleotide-binding</keyword>
<accession>A0ABY9MMS3</accession>
<comment type="similarity">
    <text evidence="1">Belongs to the ABC transporter superfamily.</text>
</comment>
<dbReference type="EMBL" id="CP133218">
    <property type="protein sequence ID" value="WML89520.1"/>
    <property type="molecule type" value="Genomic_DNA"/>
</dbReference>
<evidence type="ECO:0000256" key="5">
    <source>
        <dbReference type="ARBA" id="ARBA00022840"/>
    </source>
</evidence>
<evidence type="ECO:0000313" key="7">
    <source>
        <dbReference type="EMBL" id="WML89520.1"/>
    </source>
</evidence>
<dbReference type="InterPro" id="IPR003593">
    <property type="entry name" value="AAA+_ATPase"/>
</dbReference>
<dbReference type="InterPro" id="IPR050763">
    <property type="entry name" value="ABC_transporter_ATP-binding"/>
</dbReference>
<evidence type="ECO:0000256" key="4">
    <source>
        <dbReference type="ARBA" id="ARBA00022741"/>
    </source>
</evidence>
<dbReference type="Pfam" id="PF00005">
    <property type="entry name" value="ABC_tran"/>
    <property type="match status" value="1"/>
</dbReference>
<organism evidence="7 8">
    <name type="scientific">Thiothrix lacustris</name>
    <dbReference type="NCBI Taxonomy" id="525917"/>
    <lineage>
        <taxon>Bacteria</taxon>
        <taxon>Pseudomonadati</taxon>
        <taxon>Pseudomonadota</taxon>
        <taxon>Gammaproteobacteria</taxon>
        <taxon>Thiotrichales</taxon>
        <taxon>Thiotrichaceae</taxon>
        <taxon>Thiothrix</taxon>
    </lineage>
</organism>
<reference evidence="7 8" key="1">
    <citation type="submission" date="2023-08" db="EMBL/GenBank/DDBJ databases">
        <title>New molecular markers tilS and rpoB for phylogenetic and monitoring studies of the genus Thiothrix biodiversity.</title>
        <authorList>
            <person name="Ravin N.V."/>
            <person name="Smolyakov D."/>
            <person name="Markov N.D."/>
            <person name="Beletsky A.V."/>
            <person name="Mardanov A.V."/>
            <person name="Rudenko T.S."/>
            <person name="Grabovich M.Y."/>
        </authorList>
    </citation>
    <scope>NUCLEOTIDE SEQUENCE [LARGE SCALE GENOMIC DNA]</scope>
    <source>
        <strain evidence="7 8">MK1</strain>
    </source>
</reference>
<sequence>MDVVLHKGEVLGLLGPNGAGKSTTMQMLTGNLSPSVGEIQINGIDLLDEPRKAKQQIGYLPEQPPVYRDLTVGEYLHYCARLRNVPVTERKEALERASERCGLQEVSKRLIGNLSKGYRQRVGIAQAILHNPAVVILDEPTVGLDPIQIREIRSLIRELGKEHGIILSTHILPEVQAVCDRVQILNRGKTVFNDTLEGVESLEKVFFDLIFREADVAEEHVKEVAA</sequence>
<gene>
    <name evidence="7" type="ORF">RCF98_11115</name>
</gene>
<dbReference type="InterPro" id="IPR027417">
    <property type="entry name" value="P-loop_NTPase"/>
</dbReference>
<dbReference type="Proteomes" id="UP001236657">
    <property type="component" value="Chromosome"/>
</dbReference>
<keyword evidence="5 7" id="KW-0067">ATP-binding</keyword>
<dbReference type="SUPFAM" id="SSF52540">
    <property type="entry name" value="P-loop containing nucleoside triphosphate hydrolases"/>
    <property type="match status" value="1"/>
</dbReference>
<keyword evidence="8" id="KW-1185">Reference proteome</keyword>
<dbReference type="SMART" id="SM00382">
    <property type="entry name" value="AAA"/>
    <property type="match status" value="1"/>
</dbReference>
<proteinExistence type="inferred from homology"/>